<organism evidence="1 2">
    <name type="scientific">Paraburkholderia pallida</name>
    <dbReference type="NCBI Taxonomy" id="2547399"/>
    <lineage>
        <taxon>Bacteria</taxon>
        <taxon>Pseudomonadati</taxon>
        <taxon>Pseudomonadota</taxon>
        <taxon>Betaproteobacteria</taxon>
        <taxon>Burkholderiales</taxon>
        <taxon>Burkholderiaceae</taxon>
        <taxon>Paraburkholderia</taxon>
    </lineage>
</organism>
<dbReference type="RefSeq" id="WP_134760249.1">
    <property type="nucleotide sequence ID" value="NZ_CP038152.1"/>
</dbReference>
<keyword evidence="1" id="KW-0614">Plasmid</keyword>
<dbReference type="Proteomes" id="UP000295727">
    <property type="component" value="Plasmid unnamed1"/>
</dbReference>
<dbReference type="KEGG" id="ppai:E1956_44190"/>
<gene>
    <name evidence="1" type="ORF">E1956_44190</name>
</gene>
<sequence>MPKYTYRVSSRTAEPGGGYHLRLYMDGVEMGSGVYPADPDAAPEEGIDWWNRLAEHERAHWFAQANSTRPVDAWGAFLREQAHADALAEGWAWITRRGKQ</sequence>
<dbReference type="GeneID" id="39650094"/>
<proteinExistence type="predicted"/>
<dbReference type="EMBL" id="CP038152">
    <property type="protein sequence ID" value="QBR04146.1"/>
    <property type="molecule type" value="Genomic_DNA"/>
</dbReference>
<evidence type="ECO:0000313" key="2">
    <source>
        <dbReference type="Proteomes" id="UP000295727"/>
    </source>
</evidence>
<dbReference type="AlphaFoldDB" id="A0A4P7D5U4"/>
<accession>A0A4P7D5U4</accession>
<protein>
    <submittedName>
        <fullName evidence="1">Uncharacterized protein</fullName>
    </submittedName>
</protein>
<evidence type="ECO:0000313" key="1">
    <source>
        <dbReference type="EMBL" id="QBR04146.1"/>
    </source>
</evidence>
<name>A0A4P7D5U4_9BURK</name>
<geneLocation type="plasmid" evidence="1 2">
    <name>unnamed1</name>
</geneLocation>
<reference evidence="1 2" key="1">
    <citation type="submission" date="2019-03" db="EMBL/GenBank/DDBJ databases">
        <title>Paraburkholderia sp. 7MH5, isolated from subtropical forest soil.</title>
        <authorList>
            <person name="Gao Z.-H."/>
            <person name="Qiu L.-H."/>
        </authorList>
    </citation>
    <scope>NUCLEOTIDE SEQUENCE [LARGE SCALE GENOMIC DNA]</scope>
    <source>
        <strain evidence="1 2">7MH5</strain>
        <plasmid evidence="1 2">unnamed1</plasmid>
    </source>
</reference>
<dbReference type="OrthoDB" id="9103522at2"/>
<keyword evidence="2" id="KW-1185">Reference proteome</keyword>